<dbReference type="PROSITE" id="PS51257">
    <property type="entry name" value="PROKAR_LIPOPROTEIN"/>
    <property type="match status" value="1"/>
</dbReference>
<keyword evidence="3" id="KW-1185">Reference proteome</keyword>
<gene>
    <name evidence="2" type="ORF">AHMF7605_19765</name>
</gene>
<feature type="signal peptide" evidence="1">
    <location>
        <begin position="1"/>
        <end position="21"/>
    </location>
</feature>
<accession>A0A2T2YJ89</accession>
<sequence length="112" mass="12572">MKNIFALILLGLLAASCQSGTEQRSAPENPPTQQLVVVANIEEKLYDRPTVRGLAIAMVQPQEMLQVMDTTDYFFYKVRLKRAPEIKEGYILKAAFVGKPILVRSDSLQAFK</sequence>
<protein>
    <recommendedName>
        <fullName evidence="4">SH3 domain-containing protein</fullName>
    </recommendedName>
</protein>
<dbReference type="RefSeq" id="WP_106931763.1">
    <property type="nucleotide sequence ID" value="NZ_PYFT01000001.1"/>
</dbReference>
<keyword evidence="1" id="KW-0732">Signal</keyword>
<dbReference type="Proteomes" id="UP000240357">
    <property type="component" value="Unassembled WGS sequence"/>
</dbReference>
<evidence type="ECO:0008006" key="4">
    <source>
        <dbReference type="Google" id="ProtNLM"/>
    </source>
</evidence>
<organism evidence="2 3">
    <name type="scientific">Adhaeribacter arboris</name>
    <dbReference type="NCBI Taxonomy" id="2072846"/>
    <lineage>
        <taxon>Bacteria</taxon>
        <taxon>Pseudomonadati</taxon>
        <taxon>Bacteroidota</taxon>
        <taxon>Cytophagia</taxon>
        <taxon>Cytophagales</taxon>
        <taxon>Hymenobacteraceae</taxon>
        <taxon>Adhaeribacter</taxon>
    </lineage>
</organism>
<dbReference type="OrthoDB" id="885565at2"/>
<dbReference type="EMBL" id="PYFT01000001">
    <property type="protein sequence ID" value="PSR55583.1"/>
    <property type="molecule type" value="Genomic_DNA"/>
</dbReference>
<reference evidence="2 3" key="1">
    <citation type="submission" date="2018-03" db="EMBL/GenBank/DDBJ databases">
        <title>Adhaeribacter sp. HMF7605 Genome sequencing and assembly.</title>
        <authorList>
            <person name="Kang H."/>
            <person name="Kang J."/>
            <person name="Cha I."/>
            <person name="Kim H."/>
            <person name="Joh K."/>
        </authorList>
    </citation>
    <scope>NUCLEOTIDE SEQUENCE [LARGE SCALE GENOMIC DNA]</scope>
    <source>
        <strain evidence="2 3">HMF7605</strain>
    </source>
</reference>
<evidence type="ECO:0000313" key="2">
    <source>
        <dbReference type="EMBL" id="PSR55583.1"/>
    </source>
</evidence>
<comment type="caution">
    <text evidence="2">The sequence shown here is derived from an EMBL/GenBank/DDBJ whole genome shotgun (WGS) entry which is preliminary data.</text>
</comment>
<proteinExistence type="predicted"/>
<feature type="chain" id="PRO_5015580972" description="SH3 domain-containing protein" evidence="1">
    <location>
        <begin position="22"/>
        <end position="112"/>
    </location>
</feature>
<name>A0A2T2YJ89_9BACT</name>
<evidence type="ECO:0000256" key="1">
    <source>
        <dbReference type="SAM" id="SignalP"/>
    </source>
</evidence>
<dbReference type="AlphaFoldDB" id="A0A2T2YJ89"/>
<evidence type="ECO:0000313" key="3">
    <source>
        <dbReference type="Proteomes" id="UP000240357"/>
    </source>
</evidence>